<evidence type="ECO:0008006" key="10">
    <source>
        <dbReference type="Google" id="ProtNLM"/>
    </source>
</evidence>
<evidence type="ECO:0000256" key="7">
    <source>
        <dbReference type="SAM" id="Phobius"/>
    </source>
</evidence>
<dbReference type="GO" id="GO:0010961">
    <property type="term" value="P:intracellular magnesium ion homeostasis"/>
    <property type="evidence" value="ECO:0007669"/>
    <property type="project" value="TreeGrafter"/>
</dbReference>
<reference evidence="8 9" key="1">
    <citation type="journal article" date="2020" name="ISME J.">
        <title>Uncovering the hidden diversity of litter-decomposition mechanisms in mushroom-forming fungi.</title>
        <authorList>
            <person name="Floudas D."/>
            <person name="Bentzer J."/>
            <person name="Ahren D."/>
            <person name="Johansson T."/>
            <person name="Persson P."/>
            <person name="Tunlid A."/>
        </authorList>
    </citation>
    <scope>NUCLEOTIDE SEQUENCE [LARGE SCALE GENOMIC DNA]</scope>
    <source>
        <strain evidence="8 9">CBS 291.85</strain>
    </source>
</reference>
<proteinExistence type="inferred from homology"/>
<keyword evidence="4 7" id="KW-1133">Transmembrane helix</keyword>
<dbReference type="CDD" id="cd12829">
    <property type="entry name" value="Alr1p-like"/>
    <property type="match status" value="1"/>
</dbReference>
<evidence type="ECO:0000313" key="9">
    <source>
        <dbReference type="Proteomes" id="UP000559256"/>
    </source>
</evidence>
<feature type="compositionally biased region" description="Polar residues" evidence="6">
    <location>
        <begin position="166"/>
        <end position="182"/>
    </location>
</feature>
<comment type="subcellular location">
    <subcellularLocation>
        <location evidence="1">Membrane</location>
        <topology evidence="1">Multi-pass membrane protein</topology>
    </subcellularLocation>
</comment>
<organism evidence="8 9">
    <name type="scientific">Tetrapyrgos nigripes</name>
    <dbReference type="NCBI Taxonomy" id="182062"/>
    <lineage>
        <taxon>Eukaryota</taxon>
        <taxon>Fungi</taxon>
        <taxon>Dikarya</taxon>
        <taxon>Basidiomycota</taxon>
        <taxon>Agaricomycotina</taxon>
        <taxon>Agaricomycetes</taxon>
        <taxon>Agaricomycetidae</taxon>
        <taxon>Agaricales</taxon>
        <taxon>Marasmiineae</taxon>
        <taxon>Marasmiaceae</taxon>
        <taxon>Tetrapyrgos</taxon>
    </lineage>
</organism>
<evidence type="ECO:0000256" key="2">
    <source>
        <dbReference type="ARBA" id="ARBA00009765"/>
    </source>
</evidence>
<feature type="transmembrane region" description="Helical" evidence="7">
    <location>
        <begin position="677"/>
        <end position="699"/>
    </location>
</feature>
<comment type="caution">
    <text evidence="8">The sequence shown here is derived from an EMBL/GenBank/DDBJ whole genome shotgun (WGS) entry which is preliminary data.</text>
</comment>
<accession>A0A8H5FD24</accession>
<dbReference type="InterPro" id="IPR044089">
    <property type="entry name" value="Alr1-like"/>
</dbReference>
<dbReference type="InterPro" id="IPR002523">
    <property type="entry name" value="MgTranspt_CorA/ZnTranspt_ZntB"/>
</dbReference>
<dbReference type="GO" id="GO:0015095">
    <property type="term" value="F:magnesium ion transmembrane transporter activity"/>
    <property type="evidence" value="ECO:0007669"/>
    <property type="project" value="InterPro"/>
</dbReference>
<feature type="compositionally biased region" description="Polar residues" evidence="6">
    <location>
        <begin position="231"/>
        <end position="243"/>
    </location>
</feature>
<dbReference type="OrthoDB" id="29879at2759"/>
<dbReference type="EMBL" id="JAACJM010000316">
    <property type="protein sequence ID" value="KAF5332023.1"/>
    <property type="molecule type" value="Genomic_DNA"/>
</dbReference>
<evidence type="ECO:0000256" key="5">
    <source>
        <dbReference type="ARBA" id="ARBA00023136"/>
    </source>
</evidence>
<dbReference type="SUPFAM" id="SSF144083">
    <property type="entry name" value="Magnesium transport protein CorA, transmembrane region"/>
    <property type="match status" value="1"/>
</dbReference>
<dbReference type="InterPro" id="IPR045863">
    <property type="entry name" value="CorA_TM1_TM2"/>
</dbReference>
<sequence>MSDVGVLSTSPVSQKSGSPVHRRGSESTDRPRLSPTLARISVFNDNEVRERQRTMDVDMAMAMQRSRVRRDTITEDVDPEMDLTDHVNAMHDPSLLVSQNSHIVNDDSSLALPTYQPVQSPADVHGHIVEYRSVFDFAPLEDFATQERANIPTPKFTIPPSRRDGPSQSEAQPVLGESSSEEPFTLEQTHEQVASPSPSTPSRPVRRLSESNPTPRPRQRKGIGGKLALFESSTNTGGPHESNLNSFLGIPGLPPPAGALNLPAVYNSGVISKYAQGVRSQPTGGVLNTGHDRPYRFSFYSNALSATIHARSLAELPAEGQTFEELFTGAKKGDKNFDYSVPQSTKEKERPTSNGKGYFPANMKPRRSALLSTSGSGFGGFGGGFGSIEEDGEASTWWLDVTDPTDEEMKMLSKVFNIHPLTSEDIQMEETREKIELFRNYYFVCFRSFDQDPYSPTHLEPLNMYIIVFREGTLSFHFHPTPHPSNVRRRIKQLKDYISVTSDWISYALIDDITDAFGPLIQSIEYEVDSIDELVLILKDTTSQSDMLRRIGTCRKKVMGLLRLMGNKADVVKGLAKRCNENWQVAPTGDIGLYLSDIQDHLITMTQSLNHYEKILSRSHSNYLAQISIEMTEANNQINDVLSKLTALGTVLIPMNLVTGLWGMNVHVPGQDDDQTFHWFGGIVAVLACFAIVGGYGTYKLLVRGSGGKE</sequence>
<keyword evidence="3 7" id="KW-0812">Transmembrane</keyword>
<keyword evidence="5 7" id="KW-0472">Membrane</keyword>
<feature type="compositionally biased region" description="Polar residues" evidence="6">
    <location>
        <begin position="7"/>
        <end position="17"/>
    </location>
</feature>
<evidence type="ECO:0000256" key="3">
    <source>
        <dbReference type="ARBA" id="ARBA00022692"/>
    </source>
</evidence>
<gene>
    <name evidence="8" type="ORF">D9758_014596</name>
</gene>
<evidence type="ECO:0000256" key="1">
    <source>
        <dbReference type="ARBA" id="ARBA00004141"/>
    </source>
</evidence>
<dbReference type="FunFam" id="1.20.58.340:FF:000008">
    <property type="entry name" value="CorA family metal ion transporter"/>
    <property type="match status" value="1"/>
</dbReference>
<dbReference type="SUPFAM" id="SSF143865">
    <property type="entry name" value="CorA soluble domain-like"/>
    <property type="match status" value="1"/>
</dbReference>
<dbReference type="GO" id="GO:0016020">
    <property type="term" value="C:membrane"/>
    <property type="evidence" value="ECO:0007669"/>
    <property type="project" value="UniProtKB-SubCell"/>
</dbReference>
<dbReference type="Proteomes" id="UP000559256">
    <property type="component" value="Unassembled WGS sequence"/>
</dbReference>
<dbReference type="Gene3D" id="3.30.460.20">
    <property type="entry name" value="CorA soluble domain-like"/>
    <property type="match status" value="1"/>
</dbReference>
<evidence type="ECO:0000256" key="6">
    <source>
        <dbReference type="SAM" id="MobiDB-lite"/>
    </source>
</evidence>
<name>A0A8H5FD24_9AGAR</name>
<dbReference type="AlphaFoldDB" id="A0A8H5FD24"/>
<dbReference type="PANTHER" id="PTHR21535">
    <property type="entry name" value="MAGNESIUM AND COBALT TRANSPORT PROTEIN/MITOCHONDRIAL IMPORT INNER MEMBRANE TRANSLOCASE SUBUNIT TIM8"/>
    <property type="match status" value="1"/>
</dbReference>
<feature type="region of interest" description="Disordered" evidence="6">
    <location>
        <begin position="337"/>
        <end position="359"/>
    </location>
</feature>
<comment type="similarity">
    <text evidence="2">Belongs to the CorA metal ion transporter (MIT) (TC 1.A.35) family.</text>
</comment>
<protein>
    <recommendedName>
        <fullName evidence="10">Cora-domain-containing protein</fullName>
    </recommendedName>
</protein>
<evidence type="ECO:0000313" key="8">
    <source>
        <dbReference type="EMBL" id="KAF5332023.1"/>
    </source>
</evidence>
<dbReference type="FunFam" id="1.20.58.340:FF:000006">
    <property type="entry name" value="CorA family metal ion transporter"/>
    <property type="match status" value="1"/>
</dbReference>
<dbReference type="Gene3D" id="1.20.58.340">
    <property type="entry name" value="Magnesium transport protein CorA, transmembrane region"/>
    <property type="match status" value="2"/>
</dbReference>
<feature type="region of interest" description="Disordered" evidence="6">
    <location>
        <begin position="1"/>
        <end position="35"/>
    </location>
</feature>
<dbReference type="PANTHER" id="PTHR21535:SF51">
    <property type="entry name" value="MANGANESE RESISTANCE PROTEIN MNR2"/>
    <property type="match status" value="1"/>
</dbReference>
<dbReference type="InterPro" id="IPR045861">
    <property type="entry name" value="CorA_cytoplasmic_dom"/>
</dbReference>
<feature type="region of interest" description="Disordered" evidence="6">
    <location>
        <begin position="146"/>
        <end position="243"/>
    </location>
</feature>
<keyword evidence="9" id="KW-1185">Reference proteome</keyword>
<evidence type="ECO:0000256" key="4">
    <source>
        <dbReference type="ARBA" id="ARBA00022989"/>
    </source>
</evidence>
<feature type="compositionally biased region" description="Basic and acidic residues" evidence="6">
    <location>
        <begin position="23"/>
        <end position="32"/>
    </location>
</feature>
<dbReference type="Pfam" id="PF01544">
    <property type="entry name" value="CorA"/>
    <property type="match status" value="1"/>
</dbReference>